<evidence type="ECO:0000256" key="2">
    <source>
        <dbReference type="HAMAP-Rule" id="MF_00274"/>
    </source>
</evidence>
<keyword evidence="4" id="KW-1185">Reference proteome</keyword>
<proteinExistence type="inferred from homology"/>
<gene>
    <name evidence="3" type="ORF">LuPra_01146</name>
</gene>
<dbReference type="SUPFAM" id="SSF82607">
    <property type="entry name" value="YbaB-like"/>
    <property type="match status" value="1"/>
</dbReference>
<dbReference type="KEGG" id="abac:LuPra_01146"/>
<dbReference type="PANTHER" id="PTHR33449">
    <property type="entry name" value="NUCLEOID-ASSOCIATED PROTEIN YBAB"/>
    <property type="match status" value="1"/>
</dbReference>
<dbReference type="InterPro" id="IPR004401">
    <property type="entry name" value="YbaB/EbfC"/>
</dbReference>
<dbReference type="PANTHER" id="PTHR33449:SF1">
    <property type="entry name" value="NUCLEOID-ASSOCIATED PROTEIN YBAB"/>
    <property type="match status" value="1"/>
</dbReference>
<dbReference type="Gene3D" id="3.30.1310.10">
    <property type="entry name" value="Nucleoid-associated protein YbaB-like domain"/>
    <property type="match status" value="1"/>
</dbReference>
<dbReference type="Proteomes" id="UP000076079">
    <property type="component" value="Chromosome"/>
</dbReference>
<keyword evidence="1 2" id="KW-0238">DNA-binding</keyword>
<reference evidence="3 4" key="1">
    <citation type="journal article" date="2016" name="Genome Announc.">
        <title>First Complete Genome Sequence of a Subdivision 6 Acidobacterium Strain.</title>
        <authorList>
            <person name="Huang S."/>
            <person name="Vieira S."/>
            <person name="Bunk B."/>
            <person name="Riedel T."/>
            <person name="Sproer C."/>
            <person name="Overmann J."/>
        </authorList>
    </citation>
    <scope>NUCLEOTIDE SEQUENCE [LARGE SCALE GENOMIC DNA]</scope>
    <source>
        <strain evidence="4">DSM 100886 HEG_-6_39</strain>
    </source>
</reference>
<comment type="subunit">
    <text evidence="2">Homodimer.</text>
</comment>
<dbReference type="GO" id="GO:0005829">
    <property type="term" value="C:cytosol"/>
    <property type="evidence" value="ECO:0007669"/>
    <property type="project" value="TreeGrafter"/>
</dbReference>
<organism evidence="3 4">
    <name type="scientific">Luteitalea pratensis</name>
    <dbReference type="NCBI Taxonomy" id="1855912"/>
    <lineage>
        <taxon>Bacteria</taxon>
        <taxon>Pseudomonadati</taxon>
        <taxon>Acidobacteriota</taxon>
        <taxon>Vicinamibacteria</taxon>
        <taxon>Vicinamibacterales</taxon>
        <taxon>Vicinamibacteraceae</taxon>
        <taxon>Luteitalea</taxon>
    </lineage>
</organism>
<dbReference type="EMBL" id="CP015136">
    <property type="protein sequence ID" value="AMY07959.1"/>
    <property type="molecule type" value="Genomic_DNA"/>
</dbReference>
<comment type="subcellular location">
    <subcellularLocation>
        <location evidence="2">Cytoplasm</location>
        <location evidence="2">Nucleoid</location>
    </subcellularLocation>
</comment>
<dbReference type="AlphaFoldDB" id="A0A143PJL3"/>
<dbReference type="Pfam" id="PF02575">
    <property type="entry name" value="YbaB_DNA_bd"/>
    <property type="match status" value="1"/>
</dbReference>
<dbReference type="RefSeq" id="WP_201792177.1">
    <property type="nucleotide sequence ID" value="NZ_CP015136.1"/>
</dbReference>
<dbReference type="HAMAP" id="MF_00274">
    <property type="entry name" value="DNA_YbaB_EbfC"/>
    <property type="match status" value="1"/>
</dbReference>
<dbReference type="GO" id="GO:0043590">
    <property type="term" value="C:bacterial nucleoid"/>
    <property type="evidence" value="ECO:0007669"/>
    <property type="project" value="UniProtKB-UniRule"/>
</dbReference>
<dbReference type="GO" id="GO:0003677">
    <property type="term" value="F:DNA binding"/>
    <property type="evidence" value="ECO:0007669"/>
    <property type="project" value="UniProtKB-UniRule"/>
</dbReference>
<accession>A0A143PJL3</accession>
<name>A0A143PJL3_LUTPR</name>
<comment type="similarity">
    <text evidence="2">Belongs to the YbaB/EbfC family.</text>
</comment>
<dbReference type="STRING" id="1855912.LuPra_01146"/>
<evidence type="ECO:0000256" key="1">
    <source>
        <dbReference type="ARBA" id="ARBA00023125"/>
    </source>
</evidence>
<keyword evidence="2" id="KW-0963">Cytoplasm</keyword>
<dbReference type="NCBIfam" id="TIGR00103">
    <property type="entry name" value="DNA_YbaB_EbfC"/>
    <property type="match status" value="1"/>
</dbReference>
<protein>
    <recommendedName>
        <fullName evidence="2">Nucleoid-associated protein LuPra_01146</fullName>
    </recommendedName>
</protein>
<reference evidence="4" key="2">
    <citation type="submission" date="2016-04" db="EMBL/GenBank/DDBJ databases">
        <title>First Complete Genome Sequence of a Subdivision 6 Acidobacterium.</title>
        <authorList>
            <person name="Huang S."/>
            <person name="Vieira S."/>
            <person name="Bunk B."/>
            <person name="Riedel T."/>
            <person name="Sproeer C."/>
            <person name="Overmann J."/>
        </authorList>
    </citation>
    <scope>NUCLEOTIDE SEQUENCE [LARGE SCALE GENOMIC DNA]</scope>
    <source>
        <strain evidence="4">DSM 100886 HEG_-6_39</strain>
    </source>
</reference>
<dbReference type="InterPro" id="IPR036894">
    <property type="entry name" value="YbaB-like_sf"/>
</dbReference>
<evidence type="ECO:0000313" key="4">
    <source>
        <dbReference type="Proteomes" id="UP000076079"/>
    </source>
</evidence>
<dbReference type="PIRSF" id="PIRSF004555">
    <property type="entry name" value="UCP004555"/>
    <property type="match status" value="1"/>
</dbReference>
<dbReference type="PATRIC" id="fig|1813736.3.peg.1187"/>
<sequence length="98" mass="10540">MNIQKMMQQAQQMQERMQKQMAETVIEASAGGGAVSVKVNGSKEVLAITIDPEAVNKEDVEMLQDAILAAIQDAQRKADEKMSSTMSGMLGGLKLPGM</sequence>
<comment type="function">
    <text evidence="2">Binds to DNA and alters its conformation. May be involved in regulation of gene expression, nucleoid organization and DNA protection.</text>
</comment>
<evidence type="ECO:0000313" key="3">
    <source>
        <dbReference type="EMBL" id="AMY07959.1"/>
    </source>
</evidence>